<dbReference type="AlphaFoldDB" id="A0A9E2KJL3"/>
<reference evidence="1" key="1">
    <citation type="journal article" date="2021" name="PeerJ">
        <title>Extensive microbial diversity within the chicken gut microbiome revealed by metagenomics and culture.</title>
        <authorList>
            <person name="Gilroy R."/>
            <person name="Ravi A."/>
            <person name="Getino M."/>
            <person name="Pursley I."/>
            <person name="Horton D.L."/>
            <person name="Alikhan N.F."/>
            <person name="Baker D."/>
            <person name="Gharbi K."/>
            <person name="Hall N."/>
            <person name="Watson M."/>
            <person name="Adriaenssens E.M."/>
            <person name="Foster-Nyarko E."/>
            <person name="Jarju S."/>
            <person name="Secka A."/>
            <person name="Antonio M."/>
            <person name="Oren A."/>
            <person name="Chaudhuri R.R."/>
            <person name="La Ragione R."/>
            <person name="Hildebrand F."/>
            <person name="Pallen M.J."/>
        </authorList>
    </citation>
    <scope>NUCLEOTIDE SEQUENCE</scope>
    <source>
        <strain evidence="1">742</strain>
    </source>
</reference>
<comment type="caution">
    <text evidence="1">The sequence shown here is derived from an EMBL/GenBank/DDBJ whole genome shotgun (WGS) entry which is preliminary data.</text>
</comment>
<sequence length="147" mass="16387">MTAQDILLGGGGMLVALLSLVQIAPVKWNPWSALAKALGRAVNADLLKELADTRAALEKHIQVDDERNADAHRGKILAFNTELLRGQDHTREDFIEALAEIDCYESYCRAHPEYKNSRAVHAIANIGRVYDERLKKHDFLGEIPAKD</sequence>
<reference evidence="1" key="2">
    <citation type="submission" date="2021-04" db="EMBL/GenBank/DDBJ databases">
        <authorList>
            <person name="Gilroy R."/>
        </authorList>
    </citation>
    <scope>NUCLEOTIDE SEQUENCE</scope>
    <source>
        <strain evidence="1">742</strain>
    </source>
</reference>
<organism evidence="1 2">
    <name type="scientific">Candidatus Faecalibacterium intestinavium</name>
    <dbReference type="NCBI Taxonomy" id="2838580"/>
    <lineage>
        <taxon>Bacteria</taxon>
        <taxon>Bacillati</taxon>
        <taxon>Bacillota</taxon>
        <taxon>Clostridia</taxon>
        <taxon>Eubacteriales</taxon>
        <taxon>Oscillospiraceae</taxon>
        <taxon>Faecalibacterium</taxon>
    </lineage>
</organism>
<name>A0A9E2KJL3_9FIRM</name>
<proteinExistence type="predicted"/>
<dbReference type="Proteomes" id="UP000824178">
    <property type="component" value="Unassembled WGS sequence"/>
</dbReference>
<accession>A0A9E2KJL3</accession>
<evidence type="ECO:0000313" key="1">
    <source>
        <dbReference type="EMBL" id="MBU3819118.1"/>
    </source>
</evidence>
<evidence type="ECO:0000313" key="2">
    <source>
        <dbReference type="Proteomes" id="UP000824178"/>
    </source>
</evidence>
<gene>
    <name evidence="1" type="ORF">H9864_01905</name>
</gene>
<protein>
    <submittedName>
        <fullName evidence="1">Uncharacterized protein</fullName>
    </submittedName>
</protein>
<dbReference type="EMBL" id="JAHLFH010000033">
    <property type="protein sequence ID" value="MBU3819118.1"/>
    <property type="molecule type" value="Genomic_DNA"/>
</dbReference>